<proteinExistence type="predicted"/>
<evidence type="ECO:0000256" key="1">
    <source>
        <dbReference type="SAM" id="Phobius"/>
    </source>
</evidence>
<evidence type="ECO:0000313" key="3">
    <source>
        <dbReference type="Proteomes" id="UP001331761"/>
    </source>
</evidence>
<keyword evidence="1" id="KW-0812">Transmembrane</keyword>
<dbReference type="Proteomes" id="UP001331761">
    <property type="component" value="Unassembled WGS sequence"/>
</dbReference>
<gene>
    <name evidence="2" type="ORF">GCK32_011640</name>
</gene>
<organism evidence="2 3">
    <name type="scientific">Trichostrongylus colubriformis</name>
    <name type="common">Black scour worm</name>
    <dbReference type="NCBI Taxonomy" id="6319"/>
    <lineage>
        <taxon>Eukaryota</taxon>
        <taxon>Metazoa</taxon>
        <taxon>Ecdysozoa</taxon>
        <taxon>Nematoda</taxon>
        <taxon>Chromadorea</taxon>
        <taxon>Rhabditida</taxon>
        <taxon>Rhabditina</taxon>
        <taxon>Rhabditomorpha</taxon>
        <taxon>Strongyloidea</taxon>
        <taxon>Trichostrongylidae</taxon>
        <taxon>Trichostrongylus</taxon>
    </lineage>
</organism>
<sequence>MSENDREDVLEMIMETTGARQIIDDAMKTLSSTELLGMQGELKEVTVRMSDMFKKLEKTFNRRQKKDIKKRGFTFLDTNQIEELHSNEGLAKHVGEFDFDLNEYGNQTRTEREQALWLRIAEIAANGTKTRSKRQITWVSVLKPTVLSPYMFTPIFGLAVLGPVVLSPSLFSPLLLNPAVLSPYVLSPAVGMPFILSPYLLSPYVLSPLVMAPFILNPYVLSPNVINPYVLSPLILSPLVLCPDLVSPMVLGGAILSPGVLSPSVLSKSFLMASVLSPTVLS</sequence>
<feature type="transmembrane region" description="Helical" evidence="1">
    <location>
        <begin position="141"/>
        <end position="161"/>
    </location>
</feature>
<dbReference type="Pfam" id="PF04870">
    <property type="entry name" value="Moulting_cycle"/>
    <property type="match status" value="1"/>
</dbReference>
<keyword evidence="1" id="KW-0472">Membrane</keyword>
<protein>
    <submittedName>
        <fullName evidence="2">Uncharacterized protein</fullName>
    </submittedName>
</protein>
<dbReference type="InterPro" id="IPR006954">
    <property type="entry name" value="Mlt-10-like"/>
</dbReference>
<keyword evidence="1" id="KW-1133">Transmembrane helix</keyword>
<dbReference type="AlphaFoldDB" id="A0AAN8G2G1"/>
<name>A0AAN8G2G1_TRICO</name>
<evidence type="ECO:0000313" key="2">
    <source>
        <dbReference type="EMBL" id="KAK5985947.1"/>
    </source>
</evidence>
<dbReference type="PANTHER" id="PTHR21523:SF44">
    <property type="entry name" value="MLT-TEN (MLT-10) RELATED"/>
    <property type="match status" value="1"/>
</dbReference>
<feature type="transmembrane region" description="Helical" evidence="1">
    <location>
        <begin position="208"/>
        <end position="226"/>
    </location>
</feature>
<dbReference type="EMBL" id="WIXE01001146">
    <property type="protein sequence ID" value="KAK5985947.1"/>
    <property type="molecule type" value="Genomic_DNA"/>
</dbReference>
<accession>A0AAN8G2G1</accession>
<reference evidence="2 3" key="1">
    <citation type="submission" date="2019-10" db="EMBL/GenBank/DDBJ databases">
        <title>Assembly and Annotation for the nematode Trichostrongylus colubriformis.</title>
        <authorList>
            <person name="Martin J."/>
        </authorList>
    </citation>
    <scope>NUCLEOTIDE SEQUENCE [LARGE SCALE GENOMIC DNA]</scope>
    <source>
        <strain evidence="2">G859</strain>
        <tissue evidence="2">Whole worm</tissue>
    </source>
</reference>
<dbReference type="PANTHER" id="PTHR21523">
    <property type="match status" value="1"/>
</dbReference>
<keyword evidence="3" id="KW-1185">Reference proteome</keyword>
<comment type="caution">
    <text evidence="2">The sequence shown here is derived from an EMBL/GenBank/DDBJ whole genome shotgun (WGS) entry which is preliminary data.</text>
</comment>